<sequence length="518" mass="57462">MSLLMLDVGATAAAGLLLVFLLGLGLRKTQHLPPGPRGLPLLGNVLQIPRRLPHVAFRDMGHKCGDIVALRVPGYNLLVLNSRQAIYDLLDSRSAVYSDRPQGTMSRLLIGLDGAVALSNNTARFRSCRKLLRKGLGASAVQSFIPFLNRQSALYLENLQSRPEAFVEITKRNAAAISMKIAYGYDGIADDEELYRLAHQTTIYFAETAVLGAWPVDMFPILRFIPSWFPLAYFRRYAARARPVVVECINKPFEETKRHMRLGSTGASFTSMLLGDANGDPDTEDYIKWSSAAIFLGQMDTTTAVLSWFYLAMALHPEVQAKAQAEIDQVVGNERLPRIEDRDSLPHVCAVMREVFRWHPVANLVPHATNKDDHYRDYFIPAQTVAIANVWAVLHDENVYHDADKFIPERFSEEGAPDSLEIAFGFGRRACPGKIVGQAHVFASIATVLATFNVTKARDAQGNVIEPEVVDTPGAVNTPQPFKVNIEPRSEAAADLIRRSAEHSKTLPERLEIFSLDA</sequence>
<evidence type="ECO:0000256" key="8">
    <source>
        <dbReference type="ARBA" id="ARBA00022989"/>
    </source>
</evidence>
<dbReference type="GO" id="GO:0020037">
    <property type="term" value="F:heme binding"/>
    <property type="evidence" value="ECO:0007669"/>
    <property type="project" value="InterPro"/>
</dbReference>
<dbReference type="SUPFAM" id="SSF48264">
    <property type="entry name" value="Cytochrome P450"/>
    <property type="match status" value="1"/>
</dbReference>
<dbReference type="Gene3D" id="1.10.630.10">
    <property type="entry name" value="Cytochrome P450"/>
    <property type="match status" value="1"/>
</dbReference>
<evidence type="ECO:0000256" key="10">
    <source>
        <dbReference type="ARBA" id="ARBA00023004"/>
    </source>
</evidence>
<organism evidence="15">
    <name type="scientific">Phanerodontia chrysosporium</name>
    <name type="common">White-rot fungus</name>
    <name type="synonym">Sporotrichum pruinosum</name>
    <dbReference type="NCBI Taxonomy" id="2822231"/>
    <lineage>
        <taxon>Eukaryota</taxon>
        <taxon>Fungi</taxon>
        <taxon>Dikarya</taxon>
        <taxon>Basidiomycota</taxon>
        <taxon>Agaricomycotina</taxon>
        <taxon>Agaricomycetes</taxon>
        <taxon>Polyporales</taxon>
        <taxon>Phanerochaetaceae</taxon>
        <taxon>Phanerodontia</taxon>
    </lineage>
</organism>
<dbReference type="GO" id="GO:0016705">
    <property type="term" value="F:oxidoreductase activity, acting on paired donors, with incorporation or reduction of molecular oxygen"/>
    <property type="evidence" value="ECO:0007669"/>
    <property type="project" value="InterPro"/>
</dbReference>
<dbReference type="InterPro" id="IPR050364">
    <property type="entry name" value="Cytochrome_P450_fung"/>
</dbReference>
<dbReference type="PROSITE" id="PS00086">
    <property type="entry name" value="CYTOCHROME_P450"/>
    <property type="match status" value="1"/>
</dbReference>
<dbReference type="PANTHER" id="PTHR46300">
    <property type="entry name" value="P450, PUTATIVE (EUROFUNG)-RELATED-RELATED"/>
    <property type="match status" value="1"/>
</dbReference>
<dbReference type="InterPro" id="IPR001128">
    <property type="entry name" value="Cyt_P450"/>
</dbReference>
<comment type="subcellular location">
    <subcellularLocation>
        <location evidence="2">Membrane</location>
        <topology evidence="2">Single-pass membrane protein</topology>
    </subcellularLocation>
</comment>
<keyword evidence="12" id="KW-0472">Membrane</keyword>
<proteinExistence type="evidence at transcript level"/>
<keyword evidence="5 13" id="KW-0349">Heme</keyword>
<gene>
    <name evidence="15" type="primary">PcCYP_50f</name>
</gene>
<dbReference type="InterPro" id="IPR036396">
    <property type="entry name" value="Cyt_P450_sf"/>
</dbReference>
<dbReference type="PANTHER" id="PTHR46300:SF7">
    <property type="entry name" value="P450, PUTATIVE (EUROFUNG)-RELATED"/>
    <property type="match status" value="1"/>
</dbReference>
<dbReference type="EMBL" id="AB597859">
    <property type="protein sequence ID" value="BAL05146.1"/>
    <property type="molecule type" value="mRNA"/>
</dbReference>
<evidence type="ECO:0000256" key="5">
    <source>
        <dbReference type="ARBA" id="ARBA00022617"/>
    </source>
</evidence>
<dbReference type="Pfam" id="PF00067">
    <property type="entry name" value="p450"/>
    <property type="match status" value="1"/>
</dbReference>
<comment type="pathway">
    <text evidence="3">Secondary metabolite biosynthesis.</text>
</comment>
<comment type="cofactor">
    <cofactor evidence="1 13">
        <name>heme</name>
        <dbReference type="ChEBI" id="CHEBI:30413"/>
    </cofactor>
</comment>
<evidence type="ECO:0000256" key="12">
    <source>
        <dbReference type="ARBA" id="ARBA00023136"/>
    </source>
</evidence>
<evidence type="ECO:0000256" key="13">
    <source>
        <dbReference type="PIRSR" id="PIRSR602401-1"/>
    </source>
</evidence>
<evidence type="ECO:0000256" key="9">
    <source>
        <dbReference type="ARBA" id="ARBA00023002"/>
    </source>
</evidence>
<evidence type="ECO:0000256" key="1">
    <source>
        <dbReference type="ARBA" id="ARBA00001971"/>
    </source>
</evidence>
<dbReference type="InterPro" id="IPR002401">
    <property type="entry name" value="Cyt_P450_E_grp-I"/>
</dbReference>
<dbReference type="PRINTS" id="PR00463">
    <property type="entry name" value="EP450I"/>
</dbReference>
<evidence type="ECO:0000256" key="2">
    <source>
        <dbReference type="ARBA" id="ARBA00004167"/>
    </source>
</evidence>
<reference evidence="15" key="1">
    <citation type="submission" date="2010-10" db="EMBL/GenBank/DDBJ databases">
        <title>Phanerochaete chrysosporium cytochrome P450.</title>
        <authorList>
            <person name="Hirosue S."/>
            <person name="Hiratsuka N."/>
            <person name="Ichinose H."/>
            <person name="Wariishi H."/>
        </authorList>
    </citation>
    <scope>NUCLEOTIDE SEQUENCE</scope>
    <source>
        <strain evidence="15">ATCC 34541</strain>
    </source>
</reference>
<keyword evidence="8" id="KW-1133">Transmembrane helix</keyword>
<keyword evidence="10 13" id="KW-0408">Iron</keyword>
<comment type="similarity">
    <text evidence="4 14">Belongs to the cytochrome P450 family.</text>
</comment>
<evidence type="ECO:0000313" key="15">
    <source>
        <dbReference type="EMBL" id="BAL05146.1"/>
    </source>
</evidence>
<evidence type="ECO:0000256" key="11">
    <source>
        <dbReference type="ARBA" id="ARBA00023033"/>
    </source>
</evidence>
<feature type="binding site" description="axial binding residue" evidence="13">
    <location>
        <position position="431"/>
    </location>
    <ligand>
        <name>heme</name>
        <dbReference type="ChEBI" id="CHEBI:30413"/>
    </ligand>
    <ligandPart>
        <name>Fe</name>
        <dbReference type="ChEBI" id="CHEBI:18248"/>
    </ligandPart>
</feature>
<dbReference type="GO" id="GO:0005506">
    <property type="term" value="F:iron ion binding"/>
    <property type="evidence" value="ECO:0007669"/>
    <property type="project" value="InterPro"/>
</dbReference>
<dbReference type="InterPro" id="IPR017972">
    <property type="entry name" value="Cyt_P450_CS"/>
</dbReference>
<keyword evidence="7 13" id="KW-0479">Metal-binding</keyword>
<evidence type="ECO:0000256" key="3">
    <source>
        <dbReference type="ARBA" id="ARBA00005179"/>
    </source>
</evidence>
<dbReference type="GO" id="GO:0004497">
    <property type="term" value="F:monooxygenase activity"/>
    <property type="evidence" value="ECO:0007669"/>
    <property type="project" value="UniProtKB-KW"/>
</dbReference>
<protein>
    <submittedName>
        <fullName evidence="15">Cytochrome P450</fullName>
    </submittedName>
</protein>
<evidence type="ECO:0000256" key="6">
    <source>
        <dbReference type="ARBA" id="ARBA00022692"/>
    </source>
</evidence>
<evidence type="ECO:0000256" key="4">
    <source>
        <dbReference type="ARBA" id="ARBA00010617"/>
    </source>
</evidence>
<dbReference type="VEuPathDB" id="FungiDB:AGR57_5454"/>
<accession>G5EJT4</accession>
<dbReference type="GO" id="GO:0016020">
    <property type="term" value="C:membrane"/>
    <property type="evidence" value="ECO:0007669"/>
    <property type="project" value="UniProtKB-SubCell"/>
</dbReference>
<keyword evidence="6" id="KW-0812">Transmembrane</keyword>
<keyword evidence="9 14" id="KW-0560">Oxidoreductase</keyword>
<dbReference type="AlphaFoldDB" id="G5EJT4"/>
<dbReference type="PRINTS" id="PR00385">
    <property type="entry name" value="P450"/>
</dbReference>
<evidence type="ECO:0000256" key="7">
    <source>
        <dbReference type="ARBA" id="ARBA00022723"/>
    </source>
</evidence>
<keyword evidence="11 14" id="KW-0503">Monooxygenase</keyword>
<name>G5EJT4_PHACH</name>
<evidence type="ECO:0000256" key="14">
    <source>
        <dbReference type="RuleBase" id="RU000461"/>
    </source>
</evidence>
<dbReference type="CDD" id="cd11065">
    <property type="entry name" value="CYP64-like"/>
    <property type="match status" value="1"/>
</dbReference>